<gene>
    <name evidence="6" type="ORF">BcFMB_01710</name>
</gene>
<dbReference type="InterPro" id="IPR029044">
    <property type="entry name" value="Nucleotide-diphossugar_trans"/>
</dbReference>
<accession>A0A2D3D450</accession>
<evidence type="ECO:0000313" key="6">
    <source>
        <dbReference type="EMBL" id="ATU19863.1"/>
    </source>
</evidence>
<evidence type="ECO:0000256" key="3">
    <source>
        <dbReference type="ARBA" id="ARBA00022679"/>
    </source>
</evidence>
<keyword evidence="2" id="KW-0328">Glycosyltransferase</keyword>
<comment type="similarity">
    <text evidence="1">Belongs to the glycosyltransferase 2 family.</text>
</comment>
<dbReference type="Pfam" id="PF00535">
    <property type="entry name" value="Glycos_transf_2"/>
    <property type="match status" value="1"/>
</dbReference>
<dbReference type="PANTHER" id="PTHR43685">
    <property type="entry name" value="GLYCOSYLTRANSFERASE"/>
    <property type="match status" value="1"/>
</dbReference>
<evidence type="ECO:0000256" key="1">
    <source>
        <dbReference type="ARBA" id="ARBA00006739"/>
    </source>
</evidence>
<evidence type="ECO:0000256" key="4">
    <source>
        <dbReference type="SAM" id="MobiDB-lite"/>
    </source>
</evidence>
<evidence type="ECO:0000259" key="5">
    <source>
        <dbReference type="Pfam" id="PF00535"/>
    </source>
</evidence>
<dbReference type="InterPro" id="IPR050834">
    <property type="entry name" value="Glycosyltransf_2"/>
</dbReference>
<reference evidence="6 7" key="1">
    <citation type="submission" date="2016-11" db="EMBL/GenBank/DDBJ databases">
        <title>complete genome sequence of Bifidobacterium choerinum strain FMB-1.</title>
        <authorList>
            <person name="Park C.-S."/>
            <person name="Jung D.-H."/>
            <person name="Choi D.-S."/>
        </authorList>
    </citation>
    <scope>NUCLEOTIDE SEQUENCE [LARGE SCALE GENOMIC DNA]</scope>
    <source>
        <strain evidence="6 7">FMB-1</strain>
    </source>
</reference>
<dbReference type="Gene3D" id="3.90.550.10">
    <property type="entry name" value="Spore Coat Polysaccharide Biosynthesis Protein SpsA, Chain A"/>
    <property type="match status" value="1"/>
</dbReference>
<keyword evidence="3 6" id="KW-0808">Transferase</keyword>
<evidence type="ECO:0000313" key="7">
    <source>
        <dbReference type="Proteomes" id="UP000229907"/>
    </source>
</evidence>
<dbReference type="PANTHER" id="PTHR43685:SF5">
    <property type="entry name" value="GLYCOSYLTRANSFERASE EPSE-RELATED"/>
    <property type="match status" value="1"/>
</dbReference>
<protein>
    <submittedName>
        <fullName evidence="6">Glycosyl transferase family 2</fullName>
    </submittedName>
</protein>
<evidence type="ECO:0000256" key="2">
    <source>
        <dbReference type="ARBA" id="ARBA00022676"/>
    </source>
</evidence>
<dbReference type="Proteomes" id="UP000229907">
    <property type="component" value="Chromosome"/>
</dbReference>
<dbReference type="KEGG" id="bcho:BcFMB_01710"/>
<dbReference type="AlphaFoldDB" id="A0A2D3D450"/>
<dbReference type="EMBL" id="CP018044">
    <property type="protein sequence ID" value="ATU19863.1"/>
    <property type="molecule type" value="Genomic_DNA"/>
</dbReference>
<name>A0A2D3D450_9BIFI</name>
<organism evidence="6 7">
    <name type="scientific">Bifidobacterium choerinum</name>
    <dbReference type="NCBI Taxonomy" id="35760"/>
    <lineage>
        <taxon>Bacteria</taxon>
        <taxon>Bacillati</taxon>
        <taxon>Actinomycetota</taxon>
        <taxon>Actinomycetes</taxon>
        <taxon>Bifidobacteriales</taxon>
        <taxon>Bifidobacteriaceae</taxon>
        <taxon>Bifidobacterium</taxon>
    </lineage>
</organism>
<proteinExistence type="inferred from homology"/>
<dbReference type="InterPro" id="IPR001173">
    <property type="entry name" value="Glyco_trans_2-like"/>
</dbReference>
<feature type="region of interest" description="Disordered" evidence="4">
    <location>
        <begin position="320"/>
        <end position="366"/>
    </location>
</feature>
<sequence length="366" mass="41520">MRPPPHDPPPRPWFTIGCMNQTERRDTMPPFTLLMAVYGGNSLREVERSVQSSTIEQILPPSQIVIVRDGAVPDPVQRYLDTLQSTMSVWFAAEHPDEPVPQVTIVPLEENRGLAHALNVGLRHCKYDIVARADSDDVSLPNRFATLIPLFVRRSNAAHTSARGRRPIDVMGSAIREFSDDEDEPGQIRMLPAEGPELERYARMQSPVHHPSVVFRKSTVLAAGGYPEDSGRFEDYMLWERLMLAHAQFLNVPQTLVLYRTNEAAYERRGGGEMFRDELRLQWRFLRDGFTTPWQFLRNVVIRAIYRVIPTSLRKRAYRSMTSRHNTEIAASPKPPKPPKRGRHSAAPSRHAADGAQSEPPAPPTR</sequence>
<dbReference type="GO" id="GO:0016757">
    <property type="term" value="F:glycosyltransferase activity"/>
    <property type="evidence" value="ECO:0007669"/>
    <property type="project" value="UniProtKB-KW"/>
</dbReference>
<feature type="domain" description="Glycosyltransferase 2-like" evidence="5">
    <location>
        <begin position="53"/>
        <end position="155"/>
    </location>
</feature>
<dbReference type="SUPFAM" id="SSF53448">
    <property type="entry name" value="Nucleotide-diphospho-sugar transferases"/>
    <property type="match status" value="1"/>
</dbReference>